<accession>A0ABX0JEM3</accession>
<reference evidence="2" key="1">
    <citation type="submission" date="2020-03" db="EMBL/GenBank/DDBJ databases">
        <title>Draft sequencing of Paenibacilllus sp. S3N08.</title>
        <authorList>
            <person name="Kim D.-U."/>
        </authorList>
    </citation>
    <scope>NUCLEOTIDE SEQUENCE</scope>
    <source>
        <strain evidence="2">S3N08</strain>
    </source>
</reference>
<dbReference type="PANTHER" id="PTHR43649:SF12">
    <property type="entry name" value="DIACETYLCHITOBIOSE BINDING PROTEIN DASA"/>
    <property type="match status" value="1"/>
</dbReference>
<feature type="chain" id="PRO_5047346823" evidence="1">
    <location>
        <begin position="25"/>
        <end position="553"/>
    </location>
</feature>
<evidence type="ECO:0000313" key="3">
    <source>
        <dbReference type="Proteomes" id="UP001165962"/>
    </source>
</evidence>
<dbReference type="RefSeq" id="WP_166152420.1">
    <property type="nucleotide sequence ID" value="NZ_JAAOIW010000007.1"/>
</dbReference>
<gene>
    <name evidence="2" type="ORF">G9U52_20095</name>
</gene>
<dbReference type="Proteomes" id="UP001165962">
    <property type="component" value="Unassembled WGS sequence"/>
</dbReference>
<keyword evidence="1" id="KW-0732">Signal</keyword>
<evidence type="ECO:0000313" key="2">
    <source>
        <dbReference type="EMBL" id="NHN32145.1"/>
    </source>
</evidence>
<proteinExistence type="predicted"/>
<comment type="caution">
    <text evidence="2">The sequence shown here is derived from an EMBL/GenBank/DDBJ whole genome shotgun (WGS) entry which is preliminary data.</text>
</comment>
<dbReference type="InterPro" id="IPR050490">
    <property type="entry name" value="Bact_solute-bd_prot1"/>
</dbReference>
<dbReference type="Gene3D" id="3.40.190.10">
    <property type="entry name" value="Periplasmic binding protein-like II"/>
    <property type="match status" value="2"/>
</dbReference>
<organism evidence="2 3">
    <name type="scientific">Paenibacillus agricola</name>
    <dbReference type="NCBI Taxonomy" id="2716264"/>
    <lineage>
        <taxon>Bacteria</taxon>
        <taxon>Bacillati</taxon>
        <taxon>Bacillota</taxon>
        <taxon>Bacilli</taxon>
        <taxon>Bacillales</taxon>
        <taxon>Paenibacillaceae</taxon>
        <taxon>Paenibacillus</taxon>
    </lineage>
</organism>
<evidence type="ECO:0000256" key="1">
    <source>
        <dbReference type="SAM" id="SignalP"/>
    </source>
</evidence>
<name>A0ABX0JEM3_9BACL</name>
<dbReference type="SUPFAM" id="SSF53850">
    <property type="entry name" value="Periplasmic binding protein-like II"/>
    <property type="match status" value="1"/>
</dbReference>
<feature type="signal peptide" evidence="1">
    <location>
        <begin position="1"/>
        <end position="24"/>
    </location>
</feature>
<keyword evidence="3" id="KW-1185">Reference proteome</keyword>
<dbReference type="EMBL" id="JAAOIW010000007">
    <property type="protein sequence ID" value="NHN32145.1"/>
    <property type="molecule type" value="Genomic_DNA"/>
</dbReference>
<dbReference type="PROSITE" id="PS51257">
    <property type="entry name" value="PROKAR_LIPOPROTEIN"/>
    <property type="match status" value="1"/>
</dbReference>
<dbReference type="Pfam" id="PF01547">
    <property type="entry name" value="SBP_bac_1"/>
    <property type="match status" value="1"/>
</dbReference>
<sequence length="553" mass="61903">MSERMKRVLLWGTAALLAIGAGCSAPTDETAAGEAHNLEKRRHITATIYDRGNIPSSEGTIENNKISQWINDAGPVQVKFIAVPRAQSEQRLNTLFAGGGAPDLILEYGPQVKNPLIDQQQLRPIDEMIEKYSTVYKGLLQKYPLLKKAGTAPDGRMYQFGRINETIPQRGLFIRTDWLAKLNLEIPQTTAELYQVAKAFTEQDPDGNGKKDTYGMAMSYNSGAILDEMFGVTYPGFIVYNNELIHGWDHIKAATEFKKQLYNEGLVDRDYLNDKNGSKAKQDFLKGKIGIYMEQFNVPFVFYSDYYLNLKKNVPGAEITVMPYPKTPVGQFNPILVNPVQLTAAVNAEAKDLEAVMQYVDFAASETFMKAMYYGFEGVHSKTEPGQCPQVTNLDKWKTEFNFGAGDFAMLASPTLAGTCYFGTEKLDAKDALQNQVKAMFEANSSFVHLDLPIAGPTHAEQMPQLPKELQLILTNTTKQVGVGEGDIWVKSILTPSYTPEQAKQDAIAAWLKAGGKQVDEWYKSYYAKDKDKMILTKDIYEIFKEQRALQKK</sequence>
<dbReference type="InterPro" id="IPR006059">
    <property type="entry name" value="SBP"/>
</dbReference>
<dbReference type="PANTHER" id="PTHR43649">
    <property type="entry name" value="ARABINOSE-BINDING PROTEIN-RELATED"/>
    <property type="match status" value="1"/>
</dbReference>
<protein>
    <submittedName>
        <fullName evidence="2">Extracellular solute-binding protein</fullName>
    </submittedName>
</protein>